<evidence type="ECO:0000313" key="1">
    <source>
        <dbReference type="EMBL" id="KAF2148069.1"/>
    </source>
</evidence>
<organism evidence="1 2">
    <name type="scientific">Myriangium duriaei CBS 260.36</name>
    <dbReference type="NCBI Taxonomy" id="1168546"/>
    <lineage>
        <taxon>Eukaryota</taxon>
        <taxon>Fungi</taxon>
        <taxon>Dikarya</taxon>
        <taxon>Ascomycota</taxon>
        <taxon>Pezizomycotina</taxon>
        <taxon>Dothideomycetes</taxon>
        <taxon>Dothideomycetidae</taxon>
        <taxon>Myriangiales</taxon>
        <taxon>Myriangiaceae</taxon>
        <taxon>Myriangium</taxon>
    </lineage>
</organism>
<sequence length="168" mass="18383">MPSTHTCLVISVSSKVLLEKCVALVDENAFRQLEGIRGASETSVEEGHFQQLMRDPASEGQRVCLFLVHQTYDAYCEEGPVQIVRDNRAIGCSVLPTEDGVEHIPSIISLSIAAANVPDCLQDILRFRATATLGDIAPDPFREKIILDAPYRFREHACGHKVQHAGGG</sequence>
<reference evidence="1" key="1">
    <citation type="journal article" date="2020" name="Stud. Mycol.">
        <title>101 Dothideomycetes genomes: a test case for predicting lifestyles and emergence of pathogens.</title>
        <authorList>
            <person name="Haridas S."/>
            <person name="Albert R."/>
            <person name="Binder M."/>
            <person name="Bloem J."/>
            <person name="Labutti K."/>
            <person name="Salamov A."/>
            <person name="Andreopoulos B."/>
            <person name="Baker S."/>
            <person name="Barry K."/>
            <person name="Bills G."/>
            <person name="Bluhm B."/>
            <person name="Cannon C."/>
            <person name="Castanera R."/>
            <person name="Culley D."/>
            <person name="Daum C."/>
            <person name="Ezra D."/>
            <person name="Gonzalez J."/>
            <person name="Henrissat B."/>
            <person name="Kuo A."/>
            <person name="Liang C."/>
            <person name="Lipzen A."/>
            <person name="Lutzoni F."/>
            <person name="Magnuson J."/>
            <person name="Mondo S."/>
            <person name="Nolan M."/>
            <person name="Ohm R."/>
            <person name="Pangilinan J."/>
            <person name="Park H.-J."/>
            <person name="Ramirez L."/>
            <person name="Alfaro M."/>
            <person name="Sun H."/>
            <person name="Tritt A."/>
            <person name="Yoshinaga Y."/>
            <person name="Zwiers L.-H."/>
            <person name="Turgeon B."/>
            <person name="Goodwin S."/>
            <person name="Spatafora J."/>
            <person name="Crous P."/>
            <person name="Grigoriev I."/>
        </authorList>
    </citation>
    <scope>NUCLEOTIDE SEQUENCE</scope>
    <source>
        <strain evidence="1">CBS 260.36</strain>
    </source>
</reference>
<dbReference type="AlphaFoldDB" id="A0A9P4IWC4"/>
<keyword evidence="2" id="KW-1185">Reference proteome</keyword>
<dbReference type="Proteomes" id="UP000799439">
    <property type="component" value="Unassembled WGS sequence"/>
</dbReference>
<gene>
    <name evidence="1" type="ORF">K461DRAFT_316477</name>
</gene>
<comment type="caution">
    <text evidence="1">The sequence shown here is derived from an EMBL/GenBank/DDBJ whole genome shotgun (WGS) entry which is preliminary data.</text>
</comment>
<name>A0A9P4IWC4_9PEZI</name>
<accession>A0A9P4IWC4</accession>
<proteinExistence type="predicted"/>
<evidence type="ECO:0000313" key="2">
    <source>
        <dbReference type="Proteomes" id="UP000799439"/>
    </source>
</evidence>
<protein>
    <submittedName>
        <fullName evidence="1">Uncharacterized protein</fullName>
    </submittedName>
</protein>
<dbReference type="EMBL" id="ML996094">
    <property type="protein sequence ID" value="KAF2148069.1"/>
    <property type="molecule type" value="Genomic_DNA"/>
</dbReference>